<gene>
    <name evidence="2" type="ORF">J8273_7504</name>
</gene>
<name>A0A8J6ATP7_9EUKA</name>
<sequence>MGAGAPAAVRDTWDGLQSGQVRLPELPGSMRMVTSRIPERYVPSILSPVLSPERNRTDDEDGTDTFEHSFLMETGRQLRDSDDEEDITHSDSASVGILDDDMDDRMFMVQDDEAQEDMKAAIPLQAIARARIIRHTTKIGGELAVVSFGKELTQEKRATLKHSEGSRGRLNSTRIPRGPQVHRTPQLIGEISAETEAAIGQVATSGLFNMVSAQQKQYDEDMAGGAGTHG</sequence>
<dbReference type="AlphaFoldDB" id="A0A8J6ATP7"/>
<accession>A0A8J6ATP7</accession>
<dbReference type="EMBL" id="JAHDYR010000062">
    <property type="protein sequence ID" value="KAG9391230.1"/>
    <property type="molecule type" value="Genomic_DNA"/>
</dbReference>
<evidence type="ECO:0000313" key="2">
    <source>
        <dbReference type="EMBL" id="KAG9391230.1"/>
    </source>
</evidence>
<evidence type="ECO:0000256" key="1">
    <source>
        <dbReference type="SAM" id="MobiDB-lite"/>
    </source>
</evidence>
<keyword evidence="3" id="KW-1185">Reference proteome</keyword>
<comment type="caution">
    <text evidence="2">The sequence shown here is derived from an EMBL/GenBank/DDBJ whole genome shotgun (WGS) entry which is preliminary data.</text>
</comment>
<proteinExistence type="predicted"/>
<feature type="region of interest" description="Disordered" evidence="1">
    <location>
        <begin position="158"/>
        <end position="181"/>
    </location>
</feature>
<reference evidence="2" key="1">
    <citation type="submission" date="2021-05" db="EMBL/GenBank/DDBJ databases">
        <title>A free-living protist that lacks canonical eukaryotic 1 DNA replication and segregation systems.</title>
        <authorList>
            <person name="Salas-Leiva D.E."/>
            <person name="Tromer E.C."/>
            <person name="Curtis B.A."/>
            <person name="Jerlstrom-Hultqvist J."/>
            <person name="Kolisko M."/>
            <person name="Yi Z."/>
            <person name="Salas-Leiva J.S."/>
            <person name="Gallot-Lavallee L."/>
            <person name="Kops G.J.P.L."/>
            <person name="Archibald J.M."/>
            <person name="Simpson A.G.B."/>
            <person name="Roger A.J."/>
        </authorList>
    </citation>
    <scope>NUCLEOTIDE SEQUENCE</scope>
    <source>
        <strain evidence="2">BICM</strain>
    </source>
</reference>
<feature type="compositionally biased region" description="Basic and acidic residues" evidence="1">
    <location>
        <begin position="158"/>
        <end position="167"/>
    </location>
</feature>
<evidence type="ECO:0000313" key="3">
    <source>
        <dbReference type="Proteomes" id="UP000717585"/>
    </source>
</evidence>
<feature type="region of interest" description="Disordered" evidence="1">
    <location>
        <begin position="78"/>
        <end position="97"/>
    </location>
</feature>
<dbReference type="Proteomes" id="UP000717585">
    <property type="component" value="Unassembled WGS sequence"/>
</dbReference>
<organism evidence="2 3">
    <name type="scientific">Carpediemonas membranifera</name>
    <dbReference type="NCBI Taxonomy" id="201153"/>
    <lineage>
        <taxon>Eukaryota</taxon>
        <taxon>Metamonada</taxon>
        <taxon>Carpediemonas-like organisms</taxon>
        <taxon>Carpediemonas</taxon>
    </lineage>
</organism>
<protein>
    <submittedName>
        <fullName evidence="2">Uncharacterized protein</fullName>
    </submittedName>
</protein>